<accession>A0A426Y037</accession>
<sequence length="117" mass="12631">MPHDVRSKTDAFLFGSVVPLLAFDAEENVRVGGTIKGRRGRGWTSLAYEAKEADGGVGDGCIRDGDLDTRRSSDRFAFAARHVGRLGEHAVPDQVSGDLAPRRWGALRPSEGRLLLG</sequence>
<evidence type="ECO:0000313" key="1">
    <source>
        <dbReference type="EMBL" id="RRT44990.1"/>
    </source>
</evidence>
<dbReference type="Proteomes" id="UP000287651">
    <property type="component" value="Unassembled WGS sequence"/>
</dbReference>
<dbReference type="EMBL" id="AMZH03016114">
    <property type="protein sequence ID" value="RRT44990.1"/>
    <property type="molecule type" value="Genomic_DNA"/>
</dbReference>
<reference evidence="1 2" key="1">
    <citation type="journal article" date="2014" name="Agronomy (Basel)">
        <title>A Draft Genome Sequence for Ensete ventricosum, the Drought-Tolerant Tree Against Hunger.</title>
        <authorList>
            <person name="Harrison J."/>
            <person name="Moore K.A."/>
            <person name="Paszkiewicz K."/>
            <person name="Jones T."/>
            <person name="Grant M."/>
            <person name="Ambacheew D."/>
            <person name="Muzemil S."/>
            <person name="Studholme D.J."/>
        </authorList>
    </citation>
    <scope>NUCLEOTIDE SEQUENCE [LARGE SCALE GENOMIC DNA]</scope>
</reference>
<name>A0A426Y037_ENSVE</name>
<gene>
    <name evidence="1" type="ORF">B296_00045104</name>
</gene>
<proteinExistence type="predicted"/>
<dbReference type="AlphaFoldDB" id="A0A426Y037"/>
<comment type="caution">
    <text evidence="1">The sequence shown here is derived from an EMBL/GenBank/DDBJ whole genome shotgun (WGS) entry which is preliminary data.</text>
</comment>
<evidence type="ECO:0000313" key="2">
    <source>
        <dbReference type="Proteomes" id="UP000287651"/>
    </source>
</evidence>
<organism evidence="1 2">
    <name type="scientific">Ensete ventricosum</name>
    <name type="common">Abyssinian banana</name>
    <name type="synonym">Musa ensete</name>
    <dbReference type="NCBI Taxonomy" id="4639"/>
    <lineage>
        <taxon>Eukaryota</taxon>
        <taxon>Viridiplantae</taxon>
        <taxon>Streptophyta</taxon>
        <taxon>Embryophyta</taxon>
        <taxon>Tracheophyta</taxon>
        <taxon>Spermatophyta</taxon>
        <taxon>Magnoliopsida</taxon>
        <taxon>Liliopsida</taxon>
        <taxon>Zingiberales</taxon>
        <taxon>Musaceae</taxon>
        <taxon>Ensete</taxon>
    </lineage>
</organism>
<protein>
    <submittedName>
        <fullName evidence="1">Uncharacterized protein</fullName>
    </submittedName>
</protein>